<protein>
    <submittedName>
        <fullName evidence="1">Uncharacterized protein</fullName>
    </submittedName>
</protein>
<proteinExistence type="predicted"/>
<comment type="caution">
    <text evidence="1">The sequence shown here is derived from an EMBL/GenBank/DDBJ whole genome shotgun (WGS) entry which is preliminary data.</text>
</comment>
<organism evidence="1 2">
    <name type="scientific">Trichinella nativa</name>
    <dbReference type="NCBI Taxonomy" id="6335"/>
    <lineage>
        <taxon>Eukaryota</taxon>
        <taxon>Metazoa</taxon>
        <taxon>Ecdysozoa</taxon>
        <taxon>Nematoda</taxon>
        <taxon>Enoplea</taxon>
        <taxon>Dorylaimia</taxon>
        <taxon>Trichinellida</taxon>
        <taxon>Trichinellidae</taxon>
        <taxon>Trichinella</taxon>
    </lineage>
</organism>
<dbReference type="AlphaFoldDB" id="A0A0V1KWI6"/>
<accession>A0A0V1KWI6</accession>
<dbReference type="EMBL" id="JYDW01000217">
    <property type="protein sequence ID" value="KRZ51688.1"/>
    <property type="molecule type" value="Genomic_DNA"/>
</dbReference>
<dbReference type="Proteomes" id="UP000054721">
    <property type="component" value="Unassembled WGS sequence"/>
</dbReference>
<gene>
    <name evidence="1" type="ORF">T02_10590</name>
</gene>
<sequence length="306" mass="35190">MNLISLTYSYEAYLRGLDTQYNVPQWLVLFWSSFRSRHRGMSGSSICLNMLLITVRLPIYLNVSIAVSHVSSAAPLSGLPHRQMDQCCCPCASYQPVSASCLQDVPKWHVKIQHKCVSQQSYMAYHRISICNRYGTNVLKAFQICNMTMQTATLPLTESNGNGKRISGKYKRKLSPRRCLRLRLRANKICILPQGYAKEQQSDHNCTIIRSSMLTFCGKQRHTGTSRKRLYVQVNALASWERTDSNSHLYVRRMHTNTGDARTRTPNEMCYNQFQLRGPSEEMSQFEDMRKSIAIMNKICTFYVPN</sequence>
<evidence type="ECO:0000313" key="1">
    <source>
        <dbReference type="EMBL" id="KRZ51688.1"/>
    </source>
</evidence>
<evidence type="ECO:0000313" key="2">
    <source>
        <dbReference type="Proteomes" id="UP000054721"/>
    </source>
</evidence>
<reference evidence="1 2" key="1">
    <citation type="submission" date="2015-05" db="EMBL/GenBank/DDBJ databases">
        <title>Evolution of Trichinella species and genotypes.</title>
        <authorList>
            <person name="Korhonen P.K."/>
            <person name="Edoardo P."/>
            <person name="Giuseppe L.R."/>
            <person name="Gasser R.B."/>
        </authorList>
    </citation>
    <scope>NUCLEOTIDE SEQUENCE [LARGE SCALE GENOMIC DNA]</scope>
    <source>
        <strain evidence="1">ISS10</strain>
    </source>
</reference>
<dbReference type="OrthoDB" id="10454160at2759"/>
<keyword evidence="2" id="KW-1185">Reference proteome</keyword>
<name>A0A0V1KWI6_9BILA</name>